<dbReference type="InterPro" id="IPR029787">
    <property type="entry name" value="Nucleotide_cyclase"/>
</dbReference>
<dbReference type="Proteomes" id="UP000249688">
    <property type="component" value="Unassembled WGS sequence"/>
</dbReference>
<dbReference type="OrthoDB" id="9793210at2"/>
<accession>A0A2W7IU50</accession>
<gene>
    <name evidence="4" type="ORF">C8P66_11995</name>
</gene>
<keyword evidence="1" id="KW-1133">Transmembrane helix</keyword>
<dbReference type="RefSeq" id="WP_158537279.1">
    <property type="nucleotide sequence ID" value="NZ_QKYU01000019.1"/>
</dbReference>
<dbReference type="CDD" id="cd19410">
    <property type="entry name" value="HK9-like_sensor"/>
    <property type="match status" value="1"/>
</dbReference>
<feature type="transmembrane region" description="Helical" evidence="1">
    <location>
        <begin position="6"/>
        <end position="29"/>
    </location>
</feature>
<feature type="domain" description="EAL" evidence="2">
    <location>
        <begin position="375"/>
        <end position="629"/>
    </location>
</feature>
<evidence type="ECO:0000313" key="5">
    <source>
        <dbReference type="Proteomes" id="UP000249688"/>
    </source>
</evidence>
<dbReference type="SMART" id="SM00052">
    <property type="entry name" value="EAL"/>
    <property type="match status" value="1"/>
</dbReference>
<comment type="caution">
    <text evidence="4">The sequence shown here is derived from an EMBL/GenBank/DDBJ whole genome shotgun (WGS) entry which is preliminary data.</text>
</comment>
<dbReference type="Gene3D" id="3.20.20.450">
    <property type="entry name" value="EAL domain"/>
    <property type="match status" value="1"/>
</dbReference>
<evidence type="ECO:0000313" key="4">
    <source>
        <dbReference type="EMBL" id="PZW42203.1"/>
    </source>
</evidence>
<dbReference type="AlphaFoldDB" id="A0A2W7IU50"/>
<evidence type="ECO:0000259" key="3">
    <source>
        <dbReference type="PROSITE" id="PS50887"/>
    </source>
</evidence>
<sequence>MFKITIARAFSLIFGGLIAILILIGGLASERLRTERMARHWLQHSNRVLALIQDLNVGMHAIEAGQRGYLLTGEDAYLQPYDAAVARISDLRRQLIEETSDNAGHRERLLAFGPTLQSKLEELAAAVRVRRDGNIEAALQILRADVGRGQAAQIAGFVAAMAQAEEVLLQQRLDATDNRGFLTLAWVATGTGIAILTLLWAARMLYLAAATDALTGLQSRNRMWEIFTAWQNEAPPRMAAMLYVDIDRFRSVNQVFGPAAGDKLIKEMGRRLLTIAGRHHVGRLGGDDFAICCLGTTPDEAAELGIAAAAILAMPFTVRHERLHLTASVGVAHSDTAGAVDLRQGADDARYVAKLRGGNQAVAFVPAMHASRKAQAELEQEMHLALEQDGQLSMAYQPVVRMSDCSLVAVEALARWTHPRLGAIPPDRFIELAESRGMMIPLGQKLMRIALAQAAAWHARYPGVCPVMNINISPVQLAGGQVIDELVELVRDHDLSPGAFCIEVTESAFTEAQAVCALEKARRLGFRVSLDDFGIGFSALSQLPRLPLAAIKLDRSFTSHAAESLGDAAILAAIVHLAHALKLTVVAEGVETAAQLALVADCGCDAVQGYYFSRPLSPEGLEAWLAAEATRRTQHPLLPAA</sequence>
<dbReference type="Gene3D" id="3.30.70.270">
    <property type="match status" value="1"/>
</dbReference>
<dbReference type="InterPro" id="IPR000160">
    <property type="entry name" value="GGDEF_dom"/>
</dbReference>
<dbReference type="InterPro" id="IPR052155">
    <property type="entry name" value="Biofilm_reg_signaling"/>
</dbReference>
<dbReference type="InterPro" id="IPR001633">
    <property type="entry name" value="EAL_dom"/>
</dbReference>
<dbReference type="SUPFAM" id="SSF55073">
    <property type="entry name" value="Nucleotide cyclase"/>
    <property type="match status" value="1"/>
</dbReference>
<dbReference type="PROSITE" id="PS50887">
    <property type="entry name" value="GGDEF"/>
    <property type="match status" value="1"/>
</dbReference>
<proteinExistence type="predicted"/>
<name>A0A2W7IU50_9PROT</name>
<dbReference type="PANTHER" id="PTHR44757:SF2">
    <property type="entry name" value="BIOFILM ARCHITECTURE MAINTENANCE PROTEIN MBAA"/>
    <property type="match status" value="1"/>
</dbReference>
<protein>
    <submittedName>
        <fullName evidence="4">Diguanylate cyclase (GGDEF)-like protein</fullName>
    </submittedName>
</protein>
<keyword evidence="1" id="KW-0812">Transmembrane</keyword>
<keyword evidence="5" id="KW-1185">Reference proteome</keyword>
<reference evidence="4 5" key="1">
    <citation type="submission" date="2018-06" db="EMBL/GenBank/DDBJ databases">
        <title>Genomic Encyclopedia of Archaeal and Bacterial Type Strains, Phase II (KMG-II): from individual species to whole genera.</title>
        <authorList>
            <person name="Goeker M."/>
        </authorList>
    </citation>
    <scope>NUCLEOTIDE SEQUENCE [LARGE SCALE GENOMIC DNA]</scope>
    <source>
        <strain evidence="4 5">DSM 24525</strain>
    </source>
</reference>
<dbReference type="SMART" id="SM00267">
    <property type="entry name" value="GGDEF"/>
    <property type="match status" value="1"/>
</dbReference>
<dbReference type="CDD" id="cd01948">
    <property type="entry name" value="EAL"/>
    <property type="match status" value="1"/>
</dbReference>
<evidence type="ECO:0000256" key="1">
    <source>
        <dbReference type="SAM" id="Phobius"/>
    </source>
</evidence>
<dbReference type="EMBL" id="QKYU01000019">
    <property type="protein sequence ID" value="PZW42203.1"/>
    <property type="molecule type" value="Genomic_DNA"/>
</dbReference>
<dbReference type="PROSITE" id="PS50883">
    <property type="entry name" value="EAL"/>
    <property type="match status" value="1"/>
</dbReference>
<feature type="domain" description="GGDEF" evidence="3">
    <location>
        <begin position="237"/>
        <end position="366"/>
    </location>
</feature>
<dbReference type="SUPFAM" id="SSF141868">
    <property type="entry name" value="EAL domain-like"/>
    <property type="match status" value="1"/>
</dbReference>
<dbReference type="Pfam" id="PF00990">
    <property type="entry name" value="GGDEF"/>
    <property type="match status" value="1"/>
</dbReference>
<evidence type="ECO:0000259" key="2">
    <source>
        <dbReference type="PROSITE" id="PS50883"/>
    </source>
</evidence>
<feature type="transmembrane region" description="Helical" evidence="1">
    <location>
        <begin position="181"/>
        <end position="202"/>
    </location>
</feature>
<dbReference type="InterPro" id="IPR035919">
    <property type="entry name" value="EAL_sf"/>
</dbReference>
<dbReference type="CDD" id="cd01949">
    <property type="entry name" value="GGDEF"/>
    <property type="match status" value="1"/>
</dbReference>
<dbReference type="Pfam" id="PF05227">
    <property type="entry name" value="CHASE3"/>
    <property type="match status" value="1"/>
</dbReference>
<dbReference type="InterPro" id="IPR007891">
    <property type="entry name" value="CHASE3"/>
</dbReference>
<dbReference type="PANTHER" id="PTHR44757">
    <property type="entry name" value="DIGUANYLATE CYCLASE DGCP"/>
    <property type="match status" value="1"/>
</dbReference>
<organism evidence="4 5">
    <name type="scientific">Humitalea rosea</name>
    <dbReference type="NCBI Taxonomy" id="990373"/>
    <lineage>
        <taxon>Bacteria</taxon>
        <taxon>Pseudomonadati</taxon>
        <taxon>Pseudomonadota</taxon>
        <taxon>Alphaproteobacteria</taxon>
        <taxon>Acetobacterales</taxon>
        <taxon>Roseomonadaceae</taxon>
        <taxon>Humitalea</taxon>
    </lineage>
</organism>
<keyword evidence="1" id="KW-0472">Membrane</keyword>
<dbReference type="InterPro" id="IPR043128">
    <property type="entry name" value="Rev_trsase/Diguanyl_cyclase"/>
</dbReference>
<dbReference type="NCBIfam" id="TIGR00254">
    <property type="entry name" value="GGDEF"/>
    <property type="match status" value="1"/>
</dbReference>
<dbReference type="Pfam" id="PF00563">
    <property type="entry name" value="EAL"/>
    <property type="match status" value="1"/>
</dbReference>